<feature type="domain" description="PAS" evidence="11">
    <location>
        <begin position="326"/>
        <end position="379"/>
    </location>
</feature>
<evidence type="ECO:0000313" key="17">
    <source>
        <dbReference type="Proteomes" id="UP001235343"/>
    </source>
</evidence>
<dbReference type="SUPFAM" id="SSF158472">
    <property type="entry name" value="HAMP domain-like"/>
    <property type="match status" value="1"/>
</dbReference>
<evidence type="ECO:0000259" key="13">
    <source>
        <dbReference type="PROSITE" id="PS50883"/>
    </source>
</evidence>
<dbReference type="PROSITE" id="PS50112">
    <property type="entry name" value="PAS"/>
    <property type="match status" value="1"/>
</dbReference>
<dbReference type="SMART" id="SM00052">
    <property type="entry name" value="EAL"/>
    <property type="match status" value="1"/>
</dbReference>
<dbReference type="Pfam" id="PF00563">
    <property type="entry name" value="EAL"/>
    <property type="match status" value="1"/>
</dbReference>
<evidence type="ECO:0000313" key="16">
    <source>
        <dbReference type="EMBL" id="MDL4839635.1"/>
    </source>
</evidence>
<keyword evidence="5" id="KW-0547">Nucleotide-binding</keyword>
<dbReference type="EMBL" id="JASTZU010000018">
    <property type="protein sequence ID" value="MDL4839635.1"/>
    <property type="molecule type" value="Genomic_DNA"/>
</dbReference>
<feature type="domain" description="EAL" evidence="13">
    <location>
        <begin position="629"/>
        <end position="883"/>
    </location>
</feature>
<dbReference type="Pfam" id="PF08448">
    <property type="entry name" value="PAS_4"/>
    <property type="match status" value="1"/>
</dbReference>
<dbReference type="InterPro" id="IPR035919">
    <property type="entry name" value="EAL_sf"/>
</dbReference>
<dbReference type="InterPro" id="IPR029787">
    <property type="entry name" value="Nucleotide_cyclase"/>
</dbReference>
<name>A0ABT7L4W2_9BACI</name>
<evidence type="ECO:0000259" key="12">
    <source>
        <dbReference type="PROSITE" id="PS50113"/>
    </source>
</evidence>
<comment type="subcellular location">
    <subcellularLocation>
        <location evidence="1">Cell membrane</location>
    </subcellularLocation>
</comment>
<dbReference type="PROSITE" id="PS50885">
    <property type="entry name" value="HAMP"/>
    <property type="match status" value="1"/>
</dbReference>
<dbReference type="SUPFAM" id="SSF55073">
    <property type="entry name" value="Nucleotide cyclase"/>
    <property type="match status" value="1"/>
</dbReference>
<dbReference type="NCBIfam" id="TIGR00229">
    <property type="entry name" value="sensory_box"/>
    <property type="match status" value="1"/>
</dbReference>
<dbReference type="CDD" id="cd00130">
    <property type="entry name" value="PAS"/>
    <property type="match status" value="1"/>
</dbReference>
<evidence type="ECO:0000259" key="14">
    <source>
        <dbReference type="PROSITE" id="PS50885"/>
    </source>
</evidence>
<keyword evidence="4" id="KW-0808">Transferase</keyword>
<keyword evidence="8" id="KW-0902">Two-component regulatory system</keyword>
<evidence type="ECO:0000259" key="15">
    <source>
        <dbReference type="PROSITE" id="PS50887"/>
    </source>
</evidence>
<feature type="domain" description="PAC" evidence="12">
    <location>
        <begin position="400"/>
        <end position="452"/>
    </location>
</feature>
<dbReference type="InterPro" id="IPR000014">
    <property type="entry name" value="PAS"/>
</dbReference>
<evidence type="ECO:0000256" key="6">
    <source>
        <dbReference type="ARBA" id="ARBA00022777"/>
    </source>
</evidence>
<evidence type="ECO:0000256" key="4">
    <source>
        <dbReference type="ARBA" id="ARBA00022679"/>
    </source>
</evidence>
<dbReference type="RefSeq" id="WP_285930561.1">
    <property type="nucleotide sequence ID" value="NZ_JASTZU010000018.1"/>
</dbReference>
<organism evidence="16 17">
    <name type="scientific">Aquibacillus rhizosphaerae</name>
    <dbReference type="NCBI Taxonomy" id="3051431"/>
    <lineage>
        <taxon>Bacteria</taxon>
        <taxon>Bacillati</taxon>
        <taxon>Bacillota</taxon>
        <taxon>Bacilli</taxon>
        <taxon>Bacillales</taxon>
        <taxon>Bacillaceae</taxon>
        <taxon>Aquibacillus</taxon>
    </lineage>
</organism>
<reference evidence="16 17" key="1">
    <citation type="submission" date="2023-06" db="EMBL/GenBank/DDBJ databases">
        <title>Aquibacillus rhizosphaerae LR5S19.</title>
        <authorList>
            <person name="Sun J.-Q."/>
        </authorList>
    </citation>
    <scope>NUCLEOTIDE SEQUENCE [LARGE SCALE GENOMIC DNA]</scope>
    <source>
        <strain evidence="16 17">LR5S19</strain>
    </source>
</reference>
<evidence type="ECO:0000256" key="10">
    <source>
        <dbReference type="SAM" id="Phobius"/>
    </source>
</evidence>
<dbReference type="PROSITE" id="PS50887">
    <property type="entry name" value="GGDEF"/>
    <property type="match status" value="1"/>
</dbReference>
<gene>
    <name evidence="16" type="ORF">QQS35_04075</name>
</gene>
<evidence type="ECO:0000256" key="2">
    <source>
        <dbReference type="ARBA" id="ARBA00022475"/>
    </source>
</evidence>
<dbReference type="CDD" id="cd01949">
    <property type="entry name" value="GGDEF"/>
    <property type="match status" value="1"/>
</dbReference>
<evidence type="ECO:0000256" key="1">
    <source>
        <dbReference type="ARBA" id="ARBA00004236"/>
    </source>
</evidence>
<dbReference type="CDD" id="cd12912">
    <property type="entry name" value="PDC2_MCP_like"/>
    <property type="match status" value="1"/>
</dbReference>
<feature type="domain" description="HAMP" evidence="14">
    <location>
        <begin position="261"/>
        <end position="314"/>
    </location>
</feature>
<dbReference type="InterPro" id="IPR000700">
    <property type="entry name" value="PAS-assoc_C"/>
</dbReference>
<dbReference type="Gene3D" id="6.10.340.10">
    <property type="match status" value="1"/>
</dbReference>
<dbReference type="NCBIfam" id="TIGR00254">
    <property type="entry name" value="GGDEF"/>
    <property type="match status" value="1"/>
</dbReference>
<dbReference type="Gene3D" id="3.30.450.20">
    <property type="entry name" value="PAS domain"/>
    <property type="match status" value="2"/>
</dbReference>
<keyword evidence="3" id="KW-0597">Phosphoprotein</keyword>
<dbReference type="SMART" id="SM00304">
    <property type="entry name" value="HAMP"/>
    <property type="match status" value="1"/>
</dbReference>
<dbReference type="Proteomes" id="UP001235343">
    <property type="component" value="Unassembled WGS sequence"/>
</dbReference>
<accession>A0ABT7L4W2</accession>
<keyword evidence="17" id="KW-1185">Reference proteome</keyword>
<keyword evidence="7" id="KW-0067">ATP-binding</keyword>
<evidence type="ECO:0000259" key="11">
    <source>
        <dbReference type="PROSITE" id="PS50112"/>
    </source>
</evidence>
<dbReference type="SUPFAM" id="SSF103190">
    <property type="entry name" value="Sensory domain-like"/>
    <property type="match status" value="1"/>
</dbReference>
<feature type="domain" description="GGDEF" evidence="15">
    <location>
        <begin position="487"/>
        <end position="620"/>
    </location>
</feature>
<dbReference type="PANTHER" id="PTHR44757">
    <property type="entry name" value="DIGUANYLATE CYCLASE DGCP"/>
    <property type="match status" value="1"/>
</dbReference>
<protein>
    <submittedName>
        <fullName evidence="16">EAL domain-containing protein</fullName>
    </submittedName>
</protein>
<dbReference type="PROSITE" id="PS50113">
    <property type="entry name" value="PAC"/>
    <property type="match status" value="1"/>
</dbReference>
<dbReference type="Pfam" id="PF00672">
    <property type="entry name" value="HAMP"/>
    <property type="match status" value="1"/>
</dbReference>
<evidence type="ECO:0000256" key="3">
    <source>
        <dbReference type="ARBA" id="ARBA00022553"/>
    </source>
</evidence>
<keyword evidence="6" id="KW-0418">Kinase</keyword>
<dbReference type="InterPro" id="IPR035965">
    <property type="entry name" value="PAS-like_dom_sf"/>
</dbReference>
<evidence type="ECO:0000256" key="7">
    <source>
        <dbReference type="ARBA" id="ARBA00022840"/>
    </source>
</evidence>
<dbReference type="InterPro" id="IPR052155">
    <property type="entry name" value="Biofilm_reg_signaling"/>
</dbReference>
<dbReference type="Gene3D" id="3.30.70.270">
    <property type="match status" value="1"/>
</dbReference>
<comment type="caution">
    <text evidence="16">The sequence shown here is derived from an EMBL/GenBank/DDBJ whole genome shotgun (WGS) entry which is preliminary data.</text>
</comment>
<dbReference type="InterPro" id="IPR003660">
    <property type="entry name" value="HAMP_dom"/>
</dbReference>
<dbReference type="SMART" id="SM00267">
    <property type="entry name" value="GGDEF"/>
    <property type="match status" value="1"/>
</dbReference>
<proteinExistence type="predicted"/>
<evidence type="ECO:0000256" key="9">
    <source>
        <dbReference type="ARBA" id="ARBA00023136"/>
    </source>
</evidence>
<dbReference type="Gene3D" id="3.20.20.450">
    <property type="entry name" value="EAL domain"/>
    <property type="match status" value="1"/>
</dbReference>
<dbReference type="CDD" id="cd06225">
    <property type="entry name" value="HAMP"/>
    <property type="match status" value="1"/>
</dbReference>
<dbReference type="InterPro" id="IPR043128">
    <property type="entry name" value="Rev_trsase/Diguanyl_cyclase"/>
</dbReference>
<feature type="transmembrane region" description="Helical" evidence="10">
    <location>
        <begin position="240"/>
        <end position="260"/>
    </location>
</feature>
<dbReference type="CDD" id="cd01948">
    <property type="entry name" value="EAL"/>
    <property type="match status" value="1"/>
</dbReference>
<evidence type="ECO:0000256" key="5">
    <source>
        <dbReference type="ARBA" id="ARBA00022741"/>
    </source>
</evidence>
<dbReference type="SUPFAM" id="SSF141868">
    <property type="entry name" value="EAL domain-like"/>
    <property type="match status" value="1"/>
</dbReference>
<dbReference type="PROSITE" id="PS50883">
    <property type="entry name" value="EAL"/>
    <property type="match status" value="1"/>
</dbReference>
<keyword evidence="10" id="KW-1133">Transmembrane helix</keyword>
<dbReference type="InterPro" id="IPR029151">
    <property type="entry name" value="Sensor-like_sf"/>
</dbReference>
<keyword evidence="9 10" id="KW-0472">Membrane</keyword>
<sequence length="883" mass="101491">MSFLNNETDRINEQVVTNLQELKRLNSVVEKHSDSFLLNETDEPNHHLKDIIEHSPFIESGQIIDNKGNVLVTYPKLLNYQKDLLKIKKDTIETVTLTQEIEFSEVKHMDNKNYIVLSIPVITQKGVEQIVNFSVELTGNFMFQSITDNLHFDDNSYGYVLDHRGKVIFHPKNNQVGSDKSSDILIQAILSRKSGFEELTNSQGTSYYVSYQYIHELKWTIVSLIPVEKTLLLPREFNEVLIPIFILLSIVLFLITTVMMHRAFKPLTKLFNAVQKVSRGDYSHRIVDVDGHSEIGSILAKFNVMVTELDQTKQTVRKKTRELKREKNFLNRVINHSPSVIYAMNWSGEFTIANKQFASLFNLKPEDIIGKKEEEFNPNIEDARHYLNVNREIMRTCQVSEVEGSLIDINGLEHWFHIGKVPIKGNDDEDMLVLCVAADITDRKKQEELIRHQAFHDELTGMPNRKMFKERLKEEITKVKNNEVNESTFALLFLDLDRFKYINDTFGHEAGDSLLQMVSDRLNSCISVENVVFRLGGDEFTIIVPDVRARQEVADLSKDILSALSAPYIFKENKFIITASIGISIFPDDGHDAEFMTKYADIAMYQAKEQGKNTFRFYTADMETELSTKIRLEMDLYQALKQEELFIHYQPITSTESDEISGMEALLRWEHPKLGLISPAEFIPIAEQTGLIHTIGEWVLRSACMQSKQWQKQGHLLIKVAVNLSPVQLKHPTIVESVQNILQESELPPEWLELEITESTIMENKRDVVKTLKQIRRLGVSIAIDDFGNGYSSLNALKRLPIDTLKIDRTLVQNLLEDGVDEVILGAVFDMAEKMNLTVVAEGIETEEQYNYLKHQYCQYVQGFLFSQPLNSEDFLKLYSGEK</sequence>
<dbReference type="InterPro" id="IPR000160">
    <property type="entry name" value="GGDEF_dom"/>
</dbReference>
<dbReference type="PANTHER" id="PTHR44757:SF2">
    <property type="entry name" value="BIOFILM ARCHITECTURE MAINTENANCE PROTEIN MBAA"/>
    <property type="match status" value="1"/>
</dbReference>
<dbReference type="InterPro" id="IPR001633">
    <property type="entry name" value="EAL_dom"/>
</dbReference>
<keyword evidence="10" id="KW-0812">Transmembrane</keyword>
<dbReference type="Pfam" id="PF00990">
    <property type="entry name" value="GGDEF"/>
    <property type="match status" value="1"/>
</dbReference>
<dbReference type="SUPFAM" id="SSF55785">
    <property type="entry name" value="PYP-like sensor domain (PAS domain)"/>
    <property type="match status" value="1"/>
</dbReference>
<dbReference type="InterPro" id="IPR013656">
    <property type="entry name" value="PAS_4"/>
</dbReference>
<evidence type="ECO:0000256" key="8">
    <source>
        <dbReference type="ARBA" id="ARBA00023012"/>
    </source>
</evidence>
<keyword evidence="2" id="KW-1003">Cell membrane</keyword>